<dbReference type="Pfam" id="PF03435">
    <property type="entry name" value="Sacchrp_dh_NADP"/>
    <property type="match status" value="1"/>
</dbReference>
<dbReference type="FunFam" id="1.10.1870.10:FF:000001">
    <property type="entry name" value="Alpha-aminoadipic semialdehyde synthase, mitochondrial"/>
    <property type="match status" value="1"/>
</dbReference>
<name>A0A803W651_FICAL</name>
<dbReference type="FunFam" id="3.40.50.720:FF:000072">
    <property type="entry name" value="Saccharopine dehydrogenase [NADP(+), L-glutamate-forming]"/>
    <property type="match status" value="1"/>
</dbReference>
<evidence type="ECO:0000259" key="8">
    <source>
        <dbReference type="SMART" id="SM01002"/>
    </source>
</evidence>
<dbReference type="FunFam" id="3.40.50.720:FF:000087">
    <property type="entry name" value="alpha-aminoadipic semialdehyde synthase, mitochondrial"/>
    <property type="match status" value="1"/>
</dbReference>
<evidence type="ECO:0000256" key="6">
    <source>
        <dbReference type="ARBA" id="ARBA00023268"/>
    </source>
</evidence>
<dbReference type="InterPro" id="IPR036291">
    <property type="entry name" value="NAD(P)-bd_dom_sf"/>
</dbReference>
<evidence type="ECO:0000256" key="3">
    <source>
        <dbReference type="ARBA" id="ARBA00005624"/>
    </source>
</evidence>
<dbReference type="Ensembl" id="ENSFALT00000028636.1">
    <property type="protein sequence ID" value="ENSFALP00000030457.1"/>
    <property type="gene ID" value="ENSFALG00000009936.2"/>
</dbReference>
<dbReference type="InterPro" id="IPR007886">
    <property type="entry name" value="AlaDH/PNT_N"/>
</dbReference>
<dbReference type="Pfam" id="PF01262">
    <property type="entry name" value="AlaDh_PNT_C"/>
    <property type="match status" value="1"/>
</dbReference>
<keyword evidence="5" id="KW-0560">Oxidoreductase</keyword>
<comment type="pathway">
    <text evidence="2">Amino-acid degradation; L-lysine degradation via saccharopine pathway; glutaryl-CoA from L-lysine: step 2/6.</text>
</comment>
<evidence type="ECO:0000256" key="4">
    <source>
        <dbReference type="ARBA" id="ARBA00022857"/>
    </source>
</evidence>
<evidence type="ECO:0000256" key="1">
    <source>
        <dbReference type="ARBA" id="ARBA00004682"/>
    </source>
</evidence>
<evidence type="ECO:0000259" key="9">
    <source>
        <dbReference type="SMART" id="SM01003"/>
    </source>
</evidence>
<dbReference type="PANTHER" id="PTHR11133:SF22">
    <property type="entry name" value="ALPHA-AMINOADIPIC SEMIALDEHYDE SYNTHASE, MITOCHONDRIAL"/>
    <property type="match status" value="1"/>
</dbReference>
<keyword evidence="11" id="KW-1185">Reference proteome</keyword>
<evidence type="ECO:0000313" key="11">
    <source>
        <dbReference type="Proteomes" id="UP000016665"/>
    </source>
</evidence>
<feature type="domain" description="Alanine dehydrogenase/pyridine nucleotide transhydrogenase N-terminal" evidence="9">
    <location>
        <begin position="50"/>
        <end position="180"/>
    </location>
</feature>
<dbReference type="CDD" id="cd12189">
    <property type="entry name" value="LKR_SDH_like"/>
    <property type="match status" value="1"/>
</dbReference>
<reference evidence="10" key="2">
    <citation type="submission" date="2025-08" db="UniProtKB">
        <authorList>
            <consortium name="Ensembl"/>
        </authorList>
    </citation>
    <scope>IDENTIFICATION</scope>
</reference>
<dbReference type="GO" id="GO:0019878">
    <property type="term" value="P:lysine biosynthetic process via aminoadipic acid"/>
    <property type="evidence" value="ECO:0007669"/>
    <property type="project" value="TreeGrafter"/>
</dbReference>
<dbReference type="SUPFAM" id="SSF52283">
    <property type="entry name" value="Formate/glycerate dehydrogenase catalytic domain-like"/>
    <property type="match status" value="1"/>
</dbReference>
<comment type="pathway">
    <text evidence="1">Amino-acid degradation; L-lysine degradation via saccharopine pathway; glutaryl-CoA from L-lysine: step 1/6.</text>
</comment>
<dbReference type="InterPro" id="IPR007698">
    <property type="entry name" value="AlaDH/PNT_NAD(H)-bd"/>
</dbReference>
<comment type="similarity">
    <text evidence="3">In the N-terminal section; belongs to the AlaDH/PNT family.</text>
</comment>
<dbReference type="InterPro" id="IPR051168">
    <property type="entry name" value="AASS"/>
</dbReference>
<organism evidence="10 11">
    <name type="scientific">Ficedula albicollis</name>
    <name type="common">Collared flycatcher</name>
    <name type="synonym">Muscicapa albicollis</name>
    <dbReference type="NCBI Taxonomy" id="59894"/>
    <lineage>
        <taxon>Eukaryota</taxon>
        <taxon>Metazoa</taxon>
        <taxon>Chordata</taxon>
        <taxon>Craniata</taxon>
        <taxon>Vertebrata</taxon>
        <taxon>Euteleostomi</taxon>
        <taxon>Archelosauria</taxon>
        <taxon>Archosauria</taxon>
        <taxon>Dinosauria</taxon>
        <taxon>Saurischia</taxon>
        <taxon>Theropoda</taxon>
        <taxon>Coelurosauria</taxon>
        <taxon>Aves</taxon>
        <taxon>Neognathae</taxon>
        <taxon>Neoaves</taxon>
        <taxon>Telluraves</taxon>
        <taxon>Australaves</taxon>
        <taxon>Passeriformes</taxon>
        <taxon>Muscicapidae</taxon>
        <taxon>Ficedula</taxon>
    </lineage>
</organism>
<dbReference type="GO" id="GO:0004753">
    <property type="term" value="F:saccharopine dehydrogenase activity"/>
    <property type="evidence" value="ECO:0007669"/>
    <property type="project" value="TreeGrafter"/>
</dbReference>
<evidence type="ECO:0000256" key="7">
    <source>
        <dbReference type="ARBA" id="ARBA00025744"/>
    </source>
</evidence>
<evidence type="ECO:0000256" key="5">
    <source>
        <dbReference type="ARBA" id="ARBA00023002"/>
    </source>
</evidence>
<dbReference type="InterPro" id="IPR005097">
    <property type="entry name" value="Sacchrp_dh_NADP-bd"/>
</dbReference>
<evidence type="ECO:0000313" key="10">
    <source>
        <dbReference type="Ensembl" id="ENSFALP00000030457.1"/>
    </source>
</evidence>
<dbReference type="Pfam" id="PF16653">
    <property type="entry name" value="Sacchrp_dh_C"/>
    <property type="match status" value="2"/>
</dbReference>
<dbReference type="GeneTree" id="ENSGT00390000013249"/>
<comment type="similarity">
    <text evidence="7">In the C-terminal section; belongs to the saccharopine dehydrogenase family.</text>
</comment>
<dbReference type="Proteomes" id="UP000016665">
    <property type="component" value="Chromosome 1A"/>
</dbReference>
<dbReference type="GO" id="GO:0033512">
    <property type="term" value="P:L-lysine catabolic process to acetyl-CoA via saccharopine"/>
    <property type="evidence" value="ECO:0007669"/>
    <property type="project" value="UniProtKB-UniPathway"/>
</dbReference>
<dbReference type="SUPFAM" id="SSF51735">
    <property type="entry name" value="NAD(P)-binding Rossmann-fold domains"/>
    <property type="match status" value="1"/>
</dbReference>
<dbReference type="Gene3D" id="3.40.50.720">
    <property type="entry name" value="NAD(P)-binding Rossmann-like Domain"/>
    <property type="match status" value="4"/>
</dbReference>
<sequence length="894" mass="99799">MSELYMYLYCFITLSLLPSGFTMLRAFSHTNGRCVFHLTKCWHHRKSVLAIRREDVNAWERRAPLAPKHVKELTKMGYKVLVQPSNRRAIHEKEYVKAGAIIQEDISEASLIIGVKRPPEDKLIPKKNYAFFSHTIKAQEANMPLLDEILRQEIRLFDYEKMVDHKGMRVVAFGKWAGVAGMINILHGLGLRFLALGHHTPFMHIGMAHNYRNSSQAVQAVRDAGYEISLGLMPKSVGPLTFVFTGTGNVSKGAQEMFSALPCEFVEPHELKEVSRSGDLRKVYGTVLSRHHHLVRKRDGQYDPADYDKHPENYISRFHIDIAPYTTCLINGIYWEQNTPRLLSRQDTQKLLVPVKSAAGAMDGCPELPHRLLAICDISADTGGSIEFMTECTTIDNPFCMYDADQHITHDSVEGSGILMCSIDNLPAQLPIEATEYFGDMLFPYIEEMLLSEGSEPLEKQNYSPVVRGAVIASNGSLTPKFQYIQKLRESREQAQSLKMNFEKRVLLLGSGYVSGPVLEYLTRDSNIDITVVSVMKEQLDQLTKKYRNVTPVHMDVLMHEEQLSSLVKKHDLVISLLPYSVHPFVAKKCIDNKVNMVTASYLTPAMKELQESVEAAGITVVSEMGLDPGLDHMLAMECIDKAKEVGATVISYTSFCGGLPSPEHSDNPLRYKFSWSPQGVLLNTVQSATYLKDGEGFSRTMGGFVKLGLINPDPYPLLSSSAPPLTWKELMCKLVGIKSPAEHHVLKEAVFSKLEKDKNQLEAVEWLGLLGDELVPAADSIVGALAKHMEMKLPFGTGERDMIVMRSEIGLRHPSGHLEDKFIDLVVYGDNKGHSAMAKTVGYPAAIAAKMVLDGEITAKGMVTPLTKNVYGPILERVRAEGIMYSTRSVIKQ</sequence>
<dbReference type="PANTHER" id="PTHR11133">
    <property type="entry name" value="SACCHAROPINE DEHYDROGENASE"/>
    <property type="match status" value="1"/>
</dbReference>
<proteinExistence type="inferred from homology"/>
<reference evidence="10 11" key="1">
    <citation type="journal article" date="2012" name="Nature">
        <title>The genomic landscape of species divergence in Ficedula flycatchers.</title>
        <authorList>
            <person name="Ellegren H."/>
            <person name="Smeds L."/>
            <person name="Burri R."/>
            <person name="Olason P.I."/>
            <person name="Backstrom N."/>
            <person name="Kawakami T."/>
            <person name="Kunstner A."/>
            <person name="Makinen H."/>
            <person name="Nadachowska-Brzyska K."/>
            <person name="Qvarnstrom A."/>
            <person name="Uebbing S."/>
            <person name="Wolf J.B."/>
        </authorList>
    </citation>
    <scope>NUCLEOTIDE SEQUENCE [LARGE SCALE GENOMIC DNA]</scope>
</reference>
<protein>
    <submittedName>
        <fullName evidence="10">Aminoadipate-semialdehyde synthase</fullName>
    </submittedName>
</protein>
<feature type="domain" description="Alanine dehydrogenase/pyridine nucleotide transhydrogenase NAD(H)-binding" evidence="8">
    <location>
        <begin position="220"/>
        <end position="422"/>
    </location>
</feature>
<dbReference type="Pfam" id="PF05222">
    <property type="entry name" value="AlaDh_PNT_N"/>
    <property type="match status" value="1"/>
</dbReference>
<dbReference type="InterPro" id="IPR032095">
    <property type="entry name" value="Sacchrp_dh-like_C"/>
</dbReference>
<reference evidence="10" key="3">
    <citation type="submission" date="2025-09" db="UniProtKB">
        <authorList>
            <consortium name="Ensembl"/>
        </authorList>
    </citation>
    <scope>IDENTIFICATION</scope>
</reference>
<dbReference type="Gene3D" id="3.30.360.10">
    <property type="entry name" value="Dihydrodipicolinate Reductase, domain 2"/>
    <property type="match status" value="1"/>
</dbReference>
<dbReference type="AlphaFoldDB" id="A0A803W651"/>
<gene>
    <name evidence="10" type="primary">AASS</name>
</gene>
<dbReference type="SUPFAM" id="SSF55347">
    <property type="entry name" value="Glyceraldehyde-3-phosphate dehydrogenase-like, C-terminal domain"/>
    <property type="match status" value="1"/>
</dbReference>
<dbReference type="SMART" id="SM01003">
    <property type="entry name" value="AlaDh_PNT_N"/>
    <property type="match status" value="1"/>
</dbReference>
<evidence type="ECO:0000256" key="2">
    <source>
        <dbReference type="ARBA" id="ARBA00004720"/>
    </source>
</evidence>
<accession>A0A803W651</accession>
<dbReference type="Gene3D" id="1.10.1870.10">
    <property type="entry name" value="Domain 3, Saccharopine reductase"/>
    <property type="match status" value="1"/>
</dbReference>
<dbReference type="UniPathway" id="UPA00868">
    <property type="reaction ID" value="UER00835"/>
</dbReference>
<keyword evidence="4" id="KW-0521">NADP</keyword>
<dbReference type="GO" id="GO:0005737">
    <property type="term" value="C:cytoplasm"/>
    <property type="evidence" value="ECO:0007669"/>
    <property type="project" value="TreeGrafter"/>
</dbReference>
<keyword evidence="6" id="KW-0511">Multifunctional enzyme</keyword>
<dbReference type="SMART" id="SM01002">
    <property type="entry name" value="AlaDh_PNT_C"/>
    <property type="match status" value="1"/>
</dbReference>